<evidence type="ECO:0000256" key="1">
    <source>
        <dbReference type="SAM" id="MobiDB-lite"/>
    </source>
</evidence>
<gene>
    <name evidence="2" type="ORF">PV07_12608</name>
</gene>
<dbReference type="VEuPathDB" id="FungiDB:PV07_12608"/>
<dbReference type="Proteomes" id="UP000054466">
    <property type="component" value="Unassembled WGS sequence"/>
</dbReference>
<feature type="region of interest" description="Disordered" evidence="1">
    <location>
        <begin position="18"/>
        <end position="66"/>
    </location>
</feature>
<accession>A0A0D2AB61</accession>
<keyword evidence="3" id="KW-1185">Reference proteome</keyword>
<feature type="region of interest" description="Disordered" evidence="1">
    <location>
        <begin position="320"/>
        <end position="340"/>
    </location>
</feature>
<dbReference type="GeneID" id="27351802"/>
<dbReference type="EMBL" id="KN847065">
    <property type="protein sequence ID" value="KIW21992.1"/>
    <property type="molecule type" value="Genomic_DNA"/>
</dbReference>
<dbReference type="STRING" id="569365.A0A0D2AB61"/>
<proteinExistence type="predicted"/>
<feature type="compositionally biased region" description="Polar residues" evidence="1">
    <location>
        <begin position="29"/>
        <end position="38"/>
    </location>
</feature>
<name>A0A0D2AB61_9EURO</name>
<reference evidence="2 3" key="1">
    <citation type="submission" date="2015-01" db="EMBL/GenBank/DDBJ databases">
        <title>The Genome Sequence of Cladophialophora immunda CBS83496.</title>
        <authorList>
            <consortium name="The Broad Institute Genomics Platform"/>
            <person name="Cuomo C."/>
            <person name="de Hoog S."/>
            <person name="Gorbushina A."/>
            <person name="Stielow B."/>
            <person name="Teixiera M."/>
            <person name="Abouelleil A."/>
            <person name="Chapman S.B."/>
            <person name="Priest M."/>
            <person name="Young S.K."/>
            <person name="Wortman J."/>
            <person name="Nusbaum C."/>
            <person name="Birren B."/>
        </authorList>
    </citation>
    <scope>NUCLEOTIDE SEQUENCE [LARGE SCALE GENOMIC DNA]</scope>
    <source>
        <strain evidence="2 3">CBS 83496</strain>
    </source>
</reference>
<dbReference type="RefSeq" id="XP_016242208.1">
    <property type="nucleotide sequence ID" value="XM_016400148.1"/>
</dbReference>
<organism evidence="2 3">
    <name type="scientific">Cladophialophora immunda</name>
    <dbReference type="NCBI Taxonomy" id="569365"/>
    <lineage>
        <taxon>Eukaryota</taxon>
        <taxon>Fungi</taxon>
        <taxon>Dikarya</taxon>
        <taxon>Ascomycota</taxon>
        <taxon>Pezizomycotina</taxon>
        <taxon>Eurotiomycetes</taxon>
        <taxon>Chaetothyriomycetidae</taxon>
        <taxon>Chaetothyriales</taxon>
        <taxon>Herpotrichiellaceae</taxon>
        <taxon>Cladophialophora</taxon>
    </lineage>
</organism>
<evidence type="ECO:0000313" key="3">
    <source>
        <dbReference type="Proteomes" id="UP000054466"/>
    </source>
</evidence>
<feature type="compositionally biased region" description="Basic and acidic residues" evidence="1">
    <location>
        <begin position="40"/>
        <end position="54"/>
    </location>
</feature>
<protein>
    <submittedName>
        <fullName evidence="2">Uncharacterized protein</fullName>
    </submittedName>
</protein>
<dbReference type="HOGENOM" id="CLU_037030_1_0_1"/>
<dbReference type="OrthoDB" id="4149146at2759"/>
<dbReference type="AlphaFoldDB" id="A0A0D2AB61"/>
<feature type="region of interest" description="Disordered" evidence="1">
    <location>
        <begin position="211"/>
        <end position="231"/>
    </location>
</feature>
<sequence>MGSSNPFGDLFSSDEFDSQGFLYAPTPQGPGQANSVSPFSDHHASPYTDHHETLRTSTPSFRPRPRAEKLTLLQLSEWDRNKTYDDDPPICLRLTIGWKATLNDKPFSRDTEQDVVLTLASYWELFLHSKVEDAAAKKRAQRKAMILQGTEVTVSVKQRGERPLIKQYNETNIGWADIEKQLIKWGELFPGKELRVDLSVNYKDYEEAGRHSAAGSSKKVDKRSARSATQRMRAELDAELDEDEASGKLATGLGVYHLFRCLLDSCNAPNYCWPDPDAGVHRKLNTPLLKKLVKYAEGNPLNTPNDVPKGLRDEIRLEDQQRHDRKRKARAVSPQGYPPVNITNYMPGHSELASLQPPQAKTETAKATPRTVSALDIPGYRDDAVKDYVRYLQGKVRSKRHQAELEKAGNIVLDDFLDLDQVYHDHKPEFFTARDVKLAPAIQFIRDIPAFVKHRQANDS</sequence>
<evidence type="ECO:0000313" key="2">
    <source>
        <dbReference type="EMBL" id="KIW21992.1"/>
    </source>
</evidence>